<dbReference type="Gene3D" id="2.60.40.10">
    <property type="entry name" value="Immunoglobulins"/>
    <property type="match status" value="6"/>
</dbReference>
<evidence type="ECO:0008006" key="7">
    <source>
        <dbReference type="Google" id="ProtNLM"/>
    </source>
</evidence>
<evidence type="ECO:0000259" key="4">
    <source>
        <dbReference type="PROSITE" id="PS50853"/>
    </source>
</evidence>
<dbReference type="InterPro" id="IPR036179">
    <property type="entry name" value="Ig-like_dom_sf"/>
</dbReference>
<dbReference type="GO" id="GO:0003007">
    <property type="term" value="P:heart morphogenesis"/>
    <property type="evidence" value="ECO:0007669"/>
    <property type="project" value="UniProtKB-ARBA"/>
</dbReference>
<keyword evidence="6" id="KW-1185">Reference proteome</keyword>
<dbReference type="PROSITE" id="PS50835">
    <property type="entry name" value="IG_LIKE"/>
    <property type="match status" value="2"/>
</dbReference>
<proteinExistence type="predicted"/>
<feature type="domain" description="Fibronectin type-III" evidence="4">
    <location>
        <begin position="536"/>
        <end position="630"/>
    </location>
</feature>
<evidence type="ECO:0000313" key="5">
    <source>
        <dbReference type="Ensembl" id="ENSSHBP00005000792.1"/>
    </source>
</evidence>
<dbReference type="Pfam" id="PF00041">
    <property type="entry name" value="fn3"/>
    <property type="match status" value="2"/>
</dbReference>
<dbReference type="FunFam" id="2.60.40.10:FF:000022">
    <property type="entry name" value="Cardiac titin"/>
    <property type="match status" value="2"/>
</dbReference>
<dbReference type="Proteomes" id="UP000472266">
    <property type="component" value="Chromosome 6"/>
</dbReference>
<keyword evidence="2" id="KW-0393">Immunoglobulin domain</keyword>
<dbReference type="SMART" id="SM00409">
    <property type="entry name" value="IG"/>
    <property type="match status" value="3"/>
</dbReference>
<dbReference type="FunFam" id="2.60.40.10:FF:000107">
    <property type="entry name" value="Myosin, light chain kinase a"/>
    <property type="match status" value="1"/>
</dbReference>
<dbReference type="InterPro" id="IPR007110">
    <property type="entry name" value="Ig-like_dom"/>
</dbReference>
<dbReference type="Pfam" id="PF07679">
    <property type="entry name" value="I-set"/>
    <property type="match status" value="4"/>
</dbReference>
<dbReference type="GO" id="GO:0031430">
    <property type="term" value="C:M band"/>
    <property type="evidence" value="ECO:0007669"/>
    <property type="project" value="TreeGrafter"/>
</dbReference>
<dbReference type="InterPro" id="IPR003598">
    <property type="entry name" value="Ig_sub2"/>
</dbReference>
<evidence type="ECO:0000256" key="1">
    <source>
        <dbReference type="ARBA" id="ARBA00022737"/>
    </source>
</evidence>
<dbReference type="GeneTree" id="ENSGT01110000267173"/>
<dbReference type="FunFam" id="2.60.40.10:FF:000012">
    <property type="entry name" value="titin isoform X1"/>
    <property type="match status" value="1"/>
</dbReference>
<reference evidence="5" key="2">
    <citation type="submission" date="2025-08" db="UniProtKB">
        <authorList>
            <consortium name="Ensembl"/>
        </authorList>
    </citation>
    <scope>IDENTIFICATION</scope>
</reference>
<dbReference type="SUPFAM" id="SSF49265">
    <property type="entry name" value="Fibronectin type III"/>
    <property type="match status" value="1"/>
</dbReference>
<dbReference type="InterPro" id="IPR013098">
    <property type="entry name" value="Ig_I-set"/>
</dbReference>
<dbReference type="AlphaFoldDB" id="A0A672TI27"/>
<sequence>NRVLCHAFLFAEHLQPPFFDIKPVSVDVALGESATFKCHMTGSAPMKVTWTRDNRQIRPGGNYKMTLVENTASLTVLKVGKGDAGLYTCTASNSVGKDACAAQLAVQGIVSFSVHEAFICKGDIWRTNKKYKVMSENYLASIHILSVDTADVGEYHYWHLLAPPTFVKKLSDLTVVVGELIELQAAVEGSQPISVLWLKDKGEIIRESDNLWISYSENIATMRIGNAEPANLLYGIYFFFFFFHLKKNADRIIPPSFTRKLKETYGQLGSSAVLECKVYGSPPILVSWFHDGEEIISGDKYQATLTDNTCSLKVNGLQESDMGTYLCTASNVAGSDECSAFLNVKLIEGLVVKAGTTVRLPAIMRGVPVPTAKWVTDGIEIKSDGRHKIETDNYSTVLTIKDCIRKDTGEYLLTVSNAAGSKTVALHLTVLDVPGPPTGPINILEVTPEHMVISWRPPKDDGGSPIINYIVEKRQSKKETWGLVSSGTSHTKIKIPRLQKGCEYIFRVRAENKIGIGAPLDSEPTVAKHMFDPPSPPGKPTVCDITENAATVSWTLPKSDGGTPITGYILERREASGKWVRVNKAPILDMKYRVTGLFEGNTYEFRVFAENMVGLSKPSPSSDPIKASPWMKTNCTSSEFLLKTRLALADQLN</sequence>
<protein>
    <recommendedName>
        <fullName evidence="7">Immunoglobulin superfamily member 22</fullName>
    </recommendedName>
</protein>
<feature type="domain" description="Fibronectin type-III" evidence="4">
    <location>
        <begin position="436"/>
        <end position="530"/>
    </location>
</feature>
<keyword evidence="1" id="KW-0677">Repeat</keyword>
<dbReference type="GO" id="GO:0045214">
    <property type="term" value="P:sarcomere organization"/>
    <property type="evidence" value="ECO:0007669"/>
    <property type="project" value="TreeGrafter"/>
</dbReference>
<feature type="domain" description="Ig-like" evidence="3">
    <location>
        <begin position="255"/>
        <end position="343"/>
    </location>
</feature>
<dbReference type="FunFam" id="2.60.40.10:FF:000034">
    <property type="entry name" value="Titin isoform A"/>
    <property type="match status" value="1"/>
</dbReference>
<dbReference type="InterPro" id="IPR003961">
    <property type="entry name" value="FN3_dom"/>
</dbReference>
<feature type="domain" description="Ig-like" evidence="3">
    <location>
        <begin position="16"/>
        <end position="107"/>
    </location>
</feature>
<accession>A0A672TI27</accession>
<dbReference type="InterPro" id="IPR036116">
    <property type="entry name" value="FN3_sf"/>
</dbReference>
<organism evidence="5 6">
    <name type="scientific">Strigops habroptila</name>
    <name type="common">Kakapo</name>
    <dbReference type="NCBI Taxonomy" id="2489341"/>
    <lineage>
        <taxon>Eukaryota</taxon>
        <taxon>Metazoa</taxon>
        <taxon>Chordata</taxon>
        <taxon>Craniata</taxon>
        <taxon>Vertebrata</taxon>
        <taxon>Euteleostomi</taxon>
        <taxon>Archelosauria</taxon>
        <taxon>Archosauria</taxon>
        <taxon>Dinosauria</taxon>
        <taxon>Saurischia</taxon>
        <taxon>Theropoda</taxon>
        <taxon>Coelurosauria</taxon>
        <taxon>Aves</taxon>
        <taxon>Neognathae</taxon>
        <taxon>Neoaves</taxon>
        <taxon>Telluraves</taxon>
        <taxon>Australaves</taxon>
        <taxon>Psittaciformes</taxon>
        <taxon>Psittacidae</taxon>
        <taxon>Strigops</taxon>
    </lineage>
</organism>
<dbReference type="GO" id="GO:0008307">
    <property type="term" value="F:structural constituent of muscle"/>
    <property type="evidence" value="ECO:0007669"/>
    <property type="project" value="TreeGrafter"/>
</dbReference>
<dbReference type="SMART" id="SM00408">
    <property type="entry name" value="IGc2"/>
    <property type="match status" value="3"/>
</dbReference>
<reference evidence="5 6" key="1">
    <citation type="submission" date="2019-11" db="EMBL/GenBank/DDBJ databases">
        <title>Strigops habroptila (kakapo) genome, bStrHab1, primary haplotype, v2.</title>
        <authorList>
            <person name="Jarvis E.D."/>
            <person name="Howard J."/>
            <person name="Rhie A."/>
            <person name="Phillippy A."/>
            <person name="Korlach J."/>
            <person name="Digby A."/>
            <person name="Iorns D."/>
            <person name="Eason D."/>
            <person name="Robertson B."/>
            <person name="Raemaekers T."/>
            <person name="Howe K."/>
            <person name="Lewin H."/>
            <person name="Damas J."/>
            <person name="Hastie A."/>
            <person name="Tracey A."/>
            <person name="Chow W."/>
            <person name="Fedrigo O."/>
        </authorList>
    </citation>
    <scope>NUCLEOTIDE SEQUENCE [LARGE SCALE GENOMIC DNA]</scope>
</reference>
<reference evidence="5" key="3">
    <citation type="submission" date="2025-09" db="UniProtKB">
        <authorList>
            <consortium name="Ensembl"/>
        </authorList>
    </citation>
    <scope>IDENTIFICATION</scope>
</reference>
<dbReference type="SMART" id="SM00060">
    <property type="entry name" value="FN3"/>
    <property type="match status" value="2"/>
</dbReference>
<evidence type="ECO:0000259" key="3">
    <source>
        <dbReference type="PROSITE" id="PS50835"/>
    </source>
</evidence>
<dbReference type="Ensembl" id="ENSSHBT00005000981.1">
    <property type="protein sequence ID" value="ENSSHBP00005000792.1"/>
    <property type="gene ID" value="ENSSHBG00005000726.1"/>
</dbReference>
<dbReference type="PANTHER" id="PTHR14340">
    <property type="entry name" value="MICROFIBRIL-ASSOCIATED GLYCOPROTEIN 3"/>
    <property type="match status" value="1"/>
</dbReference>
<evidence type="ECO:0000256" key="2">
    <source>
        <dbReference type="ARBA" id="ARBA00023319"/>
    </source>
</evidence>
<dbReference type="SUPFAM" id="SSF48726">
    <property type="entry name" value="Immunoglobulin"/>
    <property type="match status" value="4"/>
</dbReference>
<evidence type="ECO:0000313" key="6">
    <source>
        <dbReference type="Proteomes" id="UP000472266"/>
    </source>
</evidence>
<dbReference type="InterPro" id="IPR003599">
    <property type="entry name" value="Ig_sub"/>
</dbReference>
<dbReference type="InterPro" id="IPR013783">
    <property type="entry name" value="Ig-like_fold"/>
</dbReference>
<name>A0A672TI27_STRHB</name>
<dbReference type="PRINTS" id="PR00014">
    <property type="entry name" value="FNTYPEIII"/>
</dbReference>
<dbReference type="FunFam" id="2.60.40.10:FF:000986">
    <property type="entry name" value="Titin b"/>
    <property type="match status" value="1"/>
</dbReference>
<dbReference type="CDD" id="cd00063">
    <property type="entry name" value="FN3"/>
    <property type="match status" value="2"/>
</dbReference>
<dbReference type="GO" id="GO:0055013">
    <property type="term" value="P:cardiac muscle cell development"/>
    <property type="evidence" value="ECO:0007669"/>
    <property type="project" value="UniProtKB-ARBA"/>
</dbReference>
<dbReference type="PROSITE" id="PS50853">
    <property type="entry name" value="FN3"/>
    <property type="match status" value="2"/>
</dbReference>
<dbReference type="PANTHER" id="PTHR14340:SF13">
    <property type="entry name" value="TITIN"/>
    <property type="match status" value="1"/>
</dbReference>